<dbReference type="SMART" id="SM00213">
    <property type="entry name" value="UBQ"/>
    <property type="match status" value="1"/>
</dbReference>
<dbReference type="Gene3D" id="3.10.20.90">
    <property type="entry name" value="Phosphatidylinositol 3-kinase Catalytic Subunit, Chain A, domain 1"/>
    <property type="match status" value="1"/>
</dbReference>
<proteinExistence type="predicted"/>
<feature type="compositionally biased region" description="Acidic residues" evidence="1">
    <location>
        <begin position="102"/>
        <end position="111"/>
    </location>
</feature>
<dbReference type="InterPro" id="IPR029071">
    <property type="entry name" value="Ubiquitin-like_domsf"/>
</dbReference>
<dbReference type="PROSITE" id="PS50053">
    <property type="entry name" value="UBIQUITIN_2"/>
    <property type="match status" value="1"/>
</dbReference>
<reference evidence="3 4" key="1">
    <citation type="submission" date="2015-12" db="EMBL/GenBank/DDBJ databases">
        <title>Draft genome sequence of Moniliophthora roreri, the causal agent of frosty pod rot of cacao.</title>
        <authorList>
            <person name="Aime M.C."/>
            <person name="Diaz-Valderrama J.R."/>
            <person name="Kijpornyongpan T."/>
            <person name="Phillips-Mora W."/>
        </authorList>
    </citation>
    <scope>NUCLEOTIDE SEQUENCE [LARGE SCALE GENOMIC DNA]</scope>
    <source>
        <strain evidence="3 4">MCA 2952</strain>
    </source>
</reference>
<dbReference type="Pfam" id="PF00240">
    <property type="entry name" value="ubiquitin"/>
    <property type="match status" value="1"/>
</dbReference>
<evidence type="ECO:0000313" key="3">
    <source>
        <dbReference type="EMBL" id="KTB28863.1"/>
    </source>
</evidence>
<evidence type="ECO:0000259" key="2">
    <source>
        <dbReference type="PROSITE" id="PS50053"/>
    </source>
</evidence>
<comment type="caution">
    <text evidence="3">The sequence shown here is derived from an EMBL/GenBank/DDBJ whole genome shotgun (WGS) entry which is preliminary data.</text>
</comment>
<gene>
    <name evidence="3" type="ORF">WG66_18567</name>
</gene>
<dbReference type="Proteomes" id="UP000054988">
    <property type="component" value="Unassembled WGS sequence"/>
</dbReference>
<accession>A0A0W0EXT9</accession>
<dbReference type="InterPro" id="IPR050158">
    <property type="entry name" value="Ubiquitin_ubiquitin-like"/>
</dbReference>
<feature type="domain" description="Ubiquitin-like" evidence="2">
    <location>
        <begin position="121"/>
        <end position="196"/>
    </location>
</feature>
<evidence type="ECO:0000256" key="1">
    <source>
        <dbReference type="SAM" id="MobiDB-lite"/>
    </source>
</evidence>
<dbReference type="eggNOG" id="KOG0003">
    <property type="taxonomic scope" value="Eukaryota"/>
</dbReference>
<dbReference type="AlphaFoldDB" id="A0A0W0EXT9"/>
<name>A0A0W0EXT9_MONRR</name>
<feature type="region of interest" description="Disordered" evidence="1">
    <location>
        <begin position="89"/>
        <end position="116"/>
    </location>
</feature>
<dbReference type="InterPro" id="IPR000626">
    <property type="entry name" value="Ubiquitin-like_dom"/>
</dbReference>
<sequence length="436" mass="49120">MSSRHPSDYCSLTSELLILKHGERKILILKPSEYEDLFSSVEEHLPRFWSRPFVFKNDELEISKGDLVEVTPGVWDLISGHVTTLHVEDLESDSSGTCSESTFEEESDTDEKLEPVPTEGSSVLIKTLTGKTFYVAATLEDTVETIKLRILAREGIPLEQQRLIITDRQLENDRTLKDYNVQLGSTRIFLILRVVGGKPVIYLFSPREQEARVQLGIGPELRFTALYPVVSIEERRGAPKKQSVTWIVKTNSDGTLTEVKTGLEVPYLFWEAHATDYELTPPSSPQMEQTSDIFVPSRPTLHNANSVVLPIEDIPGYLDKALLALGLHTEARTSFITYWLPSLLKHTNVALRFLPQAAYERAAPLSISPSPDVVTRVFMLFKGVSPQDAACEWHEAVKRAEEDVKMWREIVGIDIDRALDKGLFRVLEWGGMDVGL</sequence>
<dbReference type="InterPro" id="IPR019956">
    <property type="entry name" value="Ubiquitin_dom"/>
</dbReference>
<dbReference type="PANTHER" id="PTHR10666">
    <property type="entry name" value="UBIQUITIN"/>
    <property type="match status" value="1"/>
</dbReference>
<organism evidence="3 4">
    <name type="scientific">Moniliophthora roreri</name>
    <name type="common">Frosty pod rot fungus</name>
    <name type="synonym">Monilia roreri</name>
    <dbReference type="NCBI Taxonomy" id="221103"/>
    <lineage>
        <taxon>Eukaryota</taxon>
        <taxon>Fungi</taxon>
        <taxon>Dikarya</taxon>
        <taxon>Basidiomycota</taxon>
        <taxon>Agaricomycotina</taxon>
        <taxon>Agaricomycetes</taxon>
        <taxon>Agaricomycetidae</taxon>
        <taxon>Agaricales</taxon>
        <taxon>Marasmiineae</taxon>
        <taxon>Marasmiaceae</taxon>
        <taxon>Moniliophthora</taxon>
    </lineage>
</organism>
<dbReference type="EMBL" id="LATX01002462">
    <property type="protein sequence ID" value="KTB28863.1"/>
    <property type="molecule type" value="Genomic_DNA"/>
</dbReference>
<dbReference type="PRINTS" id="PR00348">
    <property type="entry name" value="UBIQUITIN"/>
</dbReference>
<dbReference type="SUPFAM" id="SSF54236">
    <property type="entry name" value="Ubiquitin-like"/>
    <property type="match status" value="1"/>
</dbReference>
<protein>
    <recommendedName>
        <fullName evidence="2">Ubiquitin-like domain-containing protein</fullName>
    </recommendedName>
</protein>
<evidence type="ECO:0000313" key="4">
    <source>
        <dbReference type="Proteomes" id="UP000054988"/>
    </source>
</evidence>